<keyword evidence="6" id="KW-0805">Transcription regulation</keyword>
<feature type="domain" description="C2H2-type" evidence="11">
    <location>
        <begin position="656"/>
        <end position="682"/>
    </location>
</feature>
<feature type="region of interest" description="Disordered" evidence="10">
    <location>
        <begin position="15"/>
        <end position="34"/>
    </location>
</feature>
<evidence type="ECO:0000313" key="12">
    <source>
        <dbReference type="EMBL" id="KAJ6224719.1"/>
    </source>
</evidence>
<dbReference type="Proteomes" id="UP001142055">
    <property type="component" value="Chromosome 1"/>
</dbReference>
<keyword evidence="3" id="KW-0677">Repeat</keyword>
<dbReference type="PROSITE" id="PS00028">
    <property type="entry name" value="ZINC_FINGER_C2H2_1"/>
    <property type="match status" value="6"/>
</dbReference>
<sequence>MDIIEKTSQNLVDNIETENNNNNNNNSTETNNNNSNISLQDIFISNNDPISDNIEISNQLTISNSDSVVKFIDPISTTNASDIVHDLNHMDNFESYNLATINNNNDEEVDQSIEEIVSTSESTTNPNIIVPTGQTMMLAVQQSDGQVIVTNLEALVSHQIKNEQTHCQSMNDDNGNCHQQLPSAANSSSEITTATFSSNEPQNMIDVIKIDSNETDTIFIETGEDQDMNSQVIPLTMTSSTNEEQSSEAQNSPRTIETIMDPILTTSVETIIPNDSNVSTRKSSRLSKKRKSIVSSENNSRSKRMLNVFGEYVNEEYENQYDTNEVLTEDDGDEDYIGNGEQEDDLNDDYEEEEFDDVEYRPVSKRQLNNSTKSLKSKRPKRKTSLKTNYRSKRVMNKSSDSQVKLQADNMKLRELLLLSRKQRDVSKQLIDKLTLINRFLVDQMVELVSPTFQIGESRMDSLISLIQSRMNKTDSMAGNVTSKIPSTLVETIKQFKDTEKELEVLNSYLNDNTNVELLDDNTTKIENVLNKKTTVTTKPSTRSKRGRKPIKLETTAVEKAAKTSKKKPNSTSTVTKRSPKRKPTLGVVLPIADGNGDVNGDGDNDPNYDQVSNGTTGKSSLTYYHCPWSNCTYESKREWALNEHICLIHTGVKQFGCKVESCSMTFFGSSELDNHMKKCHTDVALKEFMPCTWPGCIALFKSKLGLRAHLQVHKGENLIPCDWPGCNYYGKNKRQSENHLRKHTGDRPFPCDYPGCDSKFRTNDSLRHHKKSHSEYRPFRCDWPGCEANFKTNRGLTIHRALHTGEKLFKCDWQNCEFASERKYHVDLHIFQEHTHVKPYQCTWAGCDASFLRNDKLQNHLKIHRQEKPFKCIHPACDKHFVEKGNMMKHYNNVHKR</sequence>
<feature type="domain" description="C2H2-type" evidence="11">
    <location>
        <begin position="750"/>
        <end position="779"/>
    </location>
</feature>
<evidence type="ECO:0000256" key="8">
    <source>
        <dbReference type="ARBA" id="ARBA00023242"/>
    </source>
</evidence>
<evidence type="ECO:0000256" key="4">
    <source>
        <dbReference type="ARBA" id="ARBA00022771"/>
    </source>
</evidence>
<dbReference type="GO" id="GO:0006357">
    <property type="term" value="P:regulation of transcription by RNA polymerase II"/>
    <property type="evidence" value="ECO:0007669"/>
    <property type="project" value="TreeGrafter"/>
</dbReference>
<feature type="compositionally biased region" description="Acidic residues" evidence="10">
    <location>
        <begin position="327"/>
        <end position="357"/>
    </location>
</feature>
<evidence type="ECO:0000256" key="9">
    <source>
        <dbReference type="PROSITE-ProRule" id="PRU00042"/>
    </source>
</evidence>
<organism evidence="12 13">
    <name type="scientific">Blomia tropicalis</name>
    <name type="common">Mite</name>
    <dbReference type="NCBI Taxonomy" id="40697"/>
    <lineage>
        <taxon>Eukaryota</taxon>
        <taxon>Metazoa</taxon>
        <taxon>Ecdysozoa</taxon>
        <taxon>Arthropoda</taxon>
        <taxon>Chelicerata</taxon>
        <taxon>Arachnida</taxon>
        <taxon>Acari</taxon>
        <taxon>Acariformes</taxon>
        <taxon>Sarcoptiformes</taxon>
        <taxon>Astigmata</taxon>
        <taxon>Glycyphagoidea</taxon>
        <taxon>Echimyopodidae</taxon>
        <taxon>Blomia</taxon>
    </lineage>
</organism>
<dbReference type="SUPFAM" id="SSF57667">
    <property type="entry name" value="beta-beta-alpha zinc fingers"/>
    <property type="match status" value="5"/>
</dbReference>
<evidence type="ECO:0000256" key="2">
    <source>
        <dbReference type="ARBA" id="ARBA00022723"/>
    </source>
</evidence>
<keyword evidence="4 9" id="KW-0863">Zinc-finger</keyword>
<dbReference type="OrthoDB" id="6077919at2759"/>
<accession>A0A9Q0MFQ8</accession>
<feature type="domain" description="C2H2-type" evidence="11">
    <location>
        <begin position="690"/>
        <end position="719"/>
    </location>
</feature>
<dbReference type="GO" id="GO:0008270">
    <property type="term" value="F:zinc ion binding"/>
    <property type="evidence" value="ECO:0007669"/>
    <property type="project" value="UniProtKB-KW"/>
</dbReference>
<comment type="subcellular location">
    <subcellularLocation>
        <location evidence="1">Nucleus</location>
    </subcellularLocation>
</comment>
<feature type="domain" description="C2H2-type" evidence="11">
    <location>
        <begin position="841"/>
        <end position="870"/>
    </location>
</feature>
<evidence type="ECO:0000256" key="3">
    <source>
        <dbReference type="ARBA" id="ARBA00022737"/>
    </source>
</evidence>
<evidence type="ECO:0000256" key="6">
    <source>
        <dbReference type="ARBA" id="ARBA00023015"/>
    </source>
</evidence>
<evidence type="ECO:0000256" key="10">
    <source>
        <dbReference type="SAM" id="MobiDB-lite"/>
    </source>
</evidence>
<dbReference type="PROSITE" id="PS50157">
    <property type="entry name" value="ZINC_FINGER_C2H2_2"/>
    <property type="match status" value="7"/>
</dbReference>
<feature type="compositionally biased region" description="Low complexity" evidence="10">
    <location>
        <begin position="17"/>
        <end position="34"/>
    </location>
</feature>
<dbReference type="PANTHER" id="PTHR46179:SF13">
    <property type="entry name" value="C2H2-TYPE DOMAIN-CONTAINING PROTEIN"/>
    <property type="match status" value="1"/>
</dbReference>
<dbReference type="InterPro" id="IPR051061">
    <property type="entry name" value="Zinc_finger_trans_reg"/>
</dbReference>
<dbReference type="Gene3D" id="3.30.160.60">
    <property type="entry name" value="Classic Zinc Finger"/>
    <property type="match status" value="5"/>
</dbReference>
<dbReference type="GO" id="GO:0005634">
    <property type="term" value="C:nucleus"/>
    <property type="evidence" value="ECO:0007669"/>
    <property type="project" value="UniProtKB-SubCell"/>
</dbReference>
<feature type="domain" description="C2H2-type" evidence="11">
    <location>
        <begin position="780"/>
        <end position="809"/>
    </location>
</feature>
<feature type="region of interest" description="Disordered" evidence="10">
    <location>
        <begin position="274"/>
        <end position="301"/>
    </location>
</feature>
<feature type="compositionally biased region" description="Basic residues" evidence="10">
    <location>
        <begin position="375"/>
        <end position="391"/>
    </location>
</feature>
<keyword evidence="5" id="KW-0862">Zinc</keyword>
<proteinExistence type="predicted"/>
<evidence type="ECO:0000256" key="1">
    <source>
        <dbReference type="ARBA" id="ARBA00004123"/>
    </source>
</evidence>
<evidence type="ECO:0000256" key="5">
    <source>
        <dbReference type="ARBA" id="ARBA00022833"/>
    </source>
</evidence>
<dbReference type="SMART" id="SM00355">
    <property type="entry name" value="ZnF_C2H2"/>
    <property type="match status" value="9"/>
</dbReference>
<feature type="region of interest" description="Disordered" evidence="10">
    <location>
        <begin position="532"/>
        <end position="606"/>
    </location>
</feature>
<feature type="compositionally biased region" description="Polar residues" evidence="10">
    <location>
        <begin position="238"/>
        <end position="255"/>
    </location>
</feature>
<feature type="region of interest" description="Disordered" evidence="10">
    <location>
        <begin position="326"/>
        <end position="391"/>
    </location>
</feature>
<reference evidence="12" key="1">
    <citation type="submission" date="2022-12" db="EMBL/GenBank/DDBJ databases">
        <title>Genome assemblies of Blomia tropicalis.</title>
        <authorList>
            <person name="Cui Y."/>
        </authorList>
    </citation>
    <scope>NUCLEOTIDE SEQUENCE</scope>
    <source>
        <tissue evidence="12">Adult mites</tissue>
    </source>
</reference>
<evidence type="ECO:0000256" key="7">
    <source>
        <dbReference type="ARBA" id="ARBA00023163"/>
    </source>
</evidence>
<keyword evidence="2" id="KW-0479">Metal-binding</keyword>
<keyword evidence="13" id="KW-1185">Reference proteome</keyword>
<gene>
    <name evidence="12" type="ORF">RDWZM_003264</name>
</gene>
<feature type="domain" description="C2H2-type" evidence="11">
    <location>
        <begin position="871"/>
        <end position="898"/>
    </location>
</feature>
<dbReference type="FunFam" id="3.30.160.60:FF:000125">
    <property type="entry name" value="Putative zinc finger protein 143"/>
    <property type="match status" value="1"/>
</dbReference>
<evidence type="ECO:0000313" key="13">
    <source>
        <dbReference type="Proteomes" id="UP001142055"/>
    </source>
</evidence>
<dbReference type="OMA" id="NQSMDNM"/>
<keyword evidence="7" id="KW-0804">Transcription</keyword>
<dbReference type="AlphaFoldDB" id="A0A9Q0MFQ8"/>
<comment type="caution">
    <text evidence="12">The sequence shown here is derived from an EMBL/GenBank/DDBJ whole genome shotgun (WGS) entry which is preliminary data.</text>
</comment>
<feature type="compositionally biased region" description="Basic residues" evidence="10">
    <location>
        <begin position="282"/>
        <end position="292"/>
    </location>
</feature>
<feature type="domain" description="C2H2-type" evidence="11">
    <location>
        <begin position="720"/>
        <end position="749"/>
    </location>
</feature>
<protein>
    <recommendedName>
        <fullName evidence="11">C2H2-type domain-containing protein</fullName>
    </recommendedName>
</protein>
<feature type="region of interest" description="Disordered" evidence="10">
    <location>
        <begin position="238"/>
        <end position="257"/>
    </location>
</feature>
<dbReference type="InterPro" id="IPR013087">
    <property type="entry name" value="Znf_C2H2_type"/>
</dbReference>
<dbReference type="PANTHER" id="PTHR46179">
    <property type="entry name" value="ZINC FINGER PROTEIN"/>
    <property type="match status" value="1"/>
</dbReference>
<evidence type="ECO:0000259" key="11">
    <source>
        <dbReference type="PROSITE" id="PS50157"/>
    </source>
</evidence>
<keyword evidence="8" id="KW-0539">Nucleus</keyword>
<name>A0A9Q0MFQ8_BLOTA</name>
<dbReference type="InterPro" id="IPR036236">
    <property type="entry name" value="Znf_C2H2_sf"/>
</dbReference>
<dbReference type="EMBL" id="JAPWDV010000001">
    <property type="protein sequence ID" value="KAJ6224719.1"/>
    <property type="molecule type" value="Genomic_DNA"/>
</dbReference>